<dbReference type="RefSeq" id="WP_179389731.1">
    <property type="nucleotide sequence ID" value="NZ_JACBYQ010000002.1"/>
</dbReference>
<keyword evidence="1" id="KW-0378">Hydrolase</keyword>
<dbReference type="SUPFAM" id="SSF53474">
    <property type="entry name" value="alpha/beta-Hydrolases"/>
    <property type="match status" value="1"/>
</dbReference>
<dbReference type="InterPro" id="IPR049492">
    <property type="entry name" value="BD-FAE-like_dom"/>
</dbReference>
<dbReference type="AlphaFoldDB" id="A0A7Y9S813"/>
<dbReference type="PANTHER" id="PTHR48081">
    <property type="entry name" value="AB HYDROLASE SUPERFAMILY PROTEIN C4A8.06C"/>
    <property type="match status" value="1"/>
</dbReference>
<name>A0A7Y9S813_9MICC</name>
<accession>A0A7Y9S813</accession>
<organism evidence="3 4">
    <name type="scientific">Psychromicrobium silvestre</name>
    <dbReference type="NCBI Taxonomy" id="1645614"/>
    <lineage>
        <taxon>Bacteria</taxon>
        <taxon>Bacillati</taxon>
        <taxon>Actinomycetota</taxon>
        <taxon>Actinomycetes</taxon>
        <taxon>Micrococcales</taxon>
        <taxon>Micrococcaceae</taxon>
        <taxon>Psychromicrobium</taxon>
    </lineage>
</organism>
<comment type="caution">
    <text evidence="3">The sequence shown here is derived from an EMBL/GenBank/DDBJ whole genome shotgun (WGS) entry which is preliminary data.</text>
</comment>
<dbReference type="EMBL" id="JACBYQ010000002">
    <property type="protein sequence ID" value="NYE96020.1"/>
    <property type="molecule type" value="Genomic_DNA"/>
</dbReference>
<keyword evidence="4" id="KW-1185">Reference proteome</keyword>
<dbReference type="PANTHER" id="PTHR48081:SF33">
    <property type="entry name" value="KYNURENINE FORMAMIDASE"/>
    <property type="match status" value="1"/>
</dbReference>
<proteinExistence type="predicted"/>
<reference evidence="3 4" key="1">
    <citation type="submission" date="2020-07" db="EMBL/GenBank/DDBJ databases">
        <title>Sequencing the genomes of 1000 actinobacteria strains.</title>
        <authorList>
            <person name="Klenk H.-P."/>
        </authorList>
    </citation>
    <scope>NUCLEOTIDE SEQUENCE [LARGE SCALE GENOMIC DNA]</scope>
    <source>
        <strain evidence="3 4">DSM 102047</strain>
    </source>
</reference>
<dbReference type="InterPro" id="IPR029058">
    <property type="entry name" value="AB_hydrolase_fold"/>
</dbReference>
<evidence type="ECO:0000256" key="1">
    <source>
        <dbReference type="ARBA" id="ARBA00022801"/>
    </source>
</evidence>
<evidence type="ECO:0000259" key="2">
    <source>
        <dbReference type="Pfam" id="PF20434"/>
    </source>
</evidence>
<evidence type="ECO:0000313" key="4">
    <source>
        <dbReference type="Proteomes" id="UP000521748"/>
    </source>
</evidence>
<dbReference type="Proteomes" id="UP000521748">
    <property type="component" value="Unassembled WGS sequence"/>
</dbReference>
<feature type="domain" description="BD-FAE-like" evidence="2">
    <location>
        <begin position="30"/>
        <end position="213"/>
    </location>
</feature>
<protein>
    <submittedName>
        <fullName evidence="3">Acetyl esterase/lipase</fullName>
    </submittedName>
</protein>
<dbReference type="GO" id="GO:0016787">
    <property type="term" value="F:hydrolase activity"/>
    <property type="evidence" value="ECO:0007669"/>
    <property type="project" value="UniProtKB-KW"/>
</dbReference>
<dbReference type="Gene3D" id="3.40.50.1820">
    <property type="entry name" value="alpha/beta hydrolase"/>
    <property type="match status" value="1"/>
</dbReference>
<evidence type="ECO:0000313" key="3">
    <source>
        <dbReference type="EMBL" id="NYE96020.1"/>
    </source>
</evidence>
<dbReference type="Pfam" id="PF20434">
    <property type="entry name" value="BD-FAE"/>
    <property type="match status" value="1"/>
</dbReference>
<sequence>MTKLRRVFYGDDPQQYGELHLASGSVPGKEKTKEKAGVVVVIHGGYWRSRYGAELGRPLAEDLAAQGVTAWNLEYRRAGNGGGWPETFLDVAAGIDKLAELEVDISRVVALGHSAGGQLAVWAAGRAALPSGAPGAGPAVSLDAVVSQSGLLDLKAARELGLSDGAVTNFLGGSLGEERYRLADPLQQLPVPARIWAVFGEADSTVPPQFSRDYVAAAQAAGARAELVPVPGDHMALIEVSTAAWAKCRELVLAALG</sequence>
<gene>
    <name evidence="3" type="ORF">FHU41_002270</name>
</gene>
<dbReference type="InterPro" id="IPR050300">
    <property type="entry name" value="GDXG_lipolytic_enzyme"/>
</dbReference>